<name>A0AAE0R946_9TELE</name>
<organism evidence="1 2">
    <name type="scientific">Hemibagrus guttatus</name>
    <dbReference type="NCBI Taxonomy" id="175788"/>
    <lineage>
        <taxon>Eukaryota</taxon>
        <taxon>Metazoa</taxon>
        <taxon>Chordata</taxon>
        <taxon>Craniata</taxon>
        <taxon>Vertebrata</taxon>
        <taxon>Euteleostomi</taxon>
        <taxon>Actinopterygii</taxon>
        <taxon>Neopterygii</taxon>
        <taxon>Teleostei</taxon>
        <taxon>Ostariophysi</taxon>
        <taxon>Siluriformes</taxon>
        <taxon>Bagridae</taxon>
        <taxon>Hemibagrus</taxon>
    </lineage>
</organism>
<comment type="caution">
    <text evidence="1">The sequence shown here is derived from an EMBL/GenBank/DDBJ whole genome shotgun (WGS) entry which is preliminary data.</text>
</comment>
<accession>A0AAE0R946</accession>
<gene>
    <name evidence="1" type="ORF">QTP70_010192</name>
</gene>
<keyword evidence="2" id="KW-1185">Reference proteome</keyword>
<sequence>MAVVVNPGLDRSADFYSKLYSREWSGAQVVEDNFLVGLPKLSERAARELDRELSLDELHEALQRMENGE</sequence>
<protein>
    <submittedName>
        <fullName evidence="1">Uncharacterized protein</fullName>
    </submittedName>
</protein>
<evidence type="ECO:0000313" key="2">
    <source>
        <dbReference type="Proteomes" id="UP001274896"/>
    </source>
</evidence>
<reference evidence="1" key="1">
    <citation type="submission" date="2023-06" db="EMBL/GenBank/DDBJ databases">
        <title>Male Hemibagrus guttatus genome.</title>
        <authorList>
            <person name="Bian C."/>
        </authorList>
    </citation>
    <scope>NUCLEOTIDE SEQUENCE</scope>
    <source>
        <strain evidence="1">Male_cb2023</strain>
        <tissue evidence="1">Muscle</tissue>
    </source>
</reference>
<dbReference type="Proteomes" id="UP001274896">
    <property type="component" value="Unassembled WGS sequence"/>
</dbReference>
<proteinExistence type="predicted"/>
<evidence type="ECO:0000313" key="1">
    <source>
        <dbReference type="EMBL" id="KAK3548336.1"/>
    </source>
</evidence>
<dbReference type="AlphaFoldDB" id="A0AAE0R946"/>
<dbReference type="EMBL" id="JAUCMX010000004">
    <property type="protein sequence ID" value="KAK3548336.1"/>
    <property type="molecule type" value="Genomic_DNA"/>
</dbReference>